<keyword evidence="2" id="KW-0285">Flavoprotein</keyword>
<keyword evidence="3" id="KW-0288">FMN</keyword>
<dbReference type="EMBL" id="JABBWD010000034">
    <property type="protein sequence ID" value="KAG1775350.1"/>
    <property type="molecule type" value="Genomic_DNA"/>
</dbReference>
<evidence type="ECO:0000313" key="7">
    <source>
        <dbReference type="EMBL" id="KAG1775350.1"/>
    </source>
</evidence>
<evidence type="ECO:0000256" key="4">
    <source>
        <dbReference type="ARBA" id="ARBA00038054"/>
    </source>
</evidence>
<proteinExistence type="inferred from homology"/>
<evidence type="ECO:0000256" key="5">
    <source>
        <dbReference type="SAM" id="MobiDB-lite"/>
    </source>
</evidence>
<dbReference type="Pfam" id="PF01613">
    <property type="entry name" value="Flavin_Reduct"/>
    <property type="match status" value="1"/>
</dbReference>
<organism evidence="7 8">
    <name type="scientific">Suillus placidus</name>
    <dbReference type="NCBI Taxonomy" id="48579"/>
    <lineage>
        <taxon>Eukaryota</taxon>
        <taxon>Fungi</taxon>
        <taxon>Dikarya</taxon>
        <taxon>Basidiomycota</taxon>
        <taxon>Agaricomycotina</taxon>
        <taxon>Agaricomycetes</taxon>
        <taxon>Agaricomycetidae</taxon>
        <taxon>Boletales</taxon>
        <taxon>Suillineae</taxon>
        <taxon>Suillaceae</taxon>
        <taxon>Suillus</taxon>
    </lineage>
</organism>
<comment type="caution">
    <text evidence="7">The sequence shown here is derived from an EMBL/GenBank/DDBJ whole genome shotgun (WGS) entry which is preliminary data.</text>
</comment>
<evidence type="ECO:0000256" key="3">
    <source>
        <dbReference type="ARBA" id="ARBA00022643"/>
    </source>
</evidence>
<comment type="similarity">
    <text evidence="4">Belongs to the flavoredoxin family.</text>
</comment>
<protein>
    <recommendedName>
        <fullName evidence="6">Flavin reductase like domain-containing protein</fullName>
    </recommendedName>
</protein>
<dbReference type="InterPro" id="IPR012349">
    <property type="entry name" value="Split_barrel_FMN-bd"/>
</dbReference>
<dbReference type="InterPro" id="IPR002563">
    <property type="entry name" value="Flavin_Rdtase-like_dom"/>
</dbReference>
<reference evidence="7" key="1">
    <citation type="journal article" date="2020" name="New Phytol.">
        <title>Comparative genomics reveals dynamic genome evolution in host specialist ectomycorrhizal fungi.</title>
        <authorList>
            <person name="Lofgren L.A."/>
            <person name="Nguyen N.H."/>
            <person name="Vilgalys R."/>
            <person name="Ruytinx J."/>
            <person name="Liao H.L."/>
            <person name="Branco S."/>
            <person name="Kuo A."/>
            <person name="LaButti K."/>
            <person name="Lipzen A."/>
            <person name="Andreopoulos W."/>
            <person name="Pangilinan J."/>
            <person name="Riley R."/>
            <person name="Hundley H."/>
            <person name="Na H."/>
            <person name="Barry K."/>
            <person name="Grigoriev I.V."/>
            <person name="Stajich J.E."/>
            <person name="Kennedy P.G."/>
        </authorList>
    </citation>
    <scope>NUCLEOTIDE SEQUENCE</scope>
    <source>
        <strain evidence="7">DOB743</strain>
    </source>
</reference>
<dbReference type="PANTHER" id="PTHR33798:SF5">
    <property type="entry name" value="FLAVIN REDUCTASE LIKE DOMAIN-CONTAINING PROTEIN"/>
    <property type="match status" value="1"/>
</dbReference>
<dbReference type="GO" id="GO:0010181">
    <property type="term" value="F:FMN binding"/>
    <property type="evidence" value="ECO:0007669"/>
    <property type="project" value="InterPro"/>
</dbReference>
<name>A0A9P7D064_9AGAM</name>
<comment type="cofactor">
    <cofactor evidence="1">
        <name>FMN</name>
        <dbReference type="ChEBI" id="CHEBI:58210"/>
    </cofactor>
</comment>
<feature type="compositionally biased region" description="Basic and acidic residues" evidence="5">
    <location>
        <begin position="48"/>
        <end position="58"/>
    </location>
</feature>
<feature type="domain" description="Flavin reductase like" evidence="6">
    <location>
        <begin position="120"/>
        <end position="277"/>
    </location>
</feature>
<dbReference type="SMART" id="SM00903">
    <property type="entry name" value="Flavin_Reduct"/>
    <property type="match status" value="1"/>
</dbReference>
<evidence type="ECO:0000256" key="1">
    <source>
        <dbReference type="ARBA" id="ARBA00001917"/>
    </source>
</evidence>
<dbReference type="Proteomes" id="UP000714275">
    <property type="component" value="Unassembled WGS sequence"/>
</dbReference>
<dbReference type="OrthoDB" id="10250990at2759"/>
<evidence type="ECO:0000259" key="6">
    <source>
        <dbReference type="SMART" id="SM00903"/>
    </source>
</evidence>
<evidence type="ECO:0000313" key="8">
    <source>
        <dbReference type="Proteomes" id="UP000714275"/>
    </source>
</evidence>
<accession>A0A9P7D064</accession>
<gene>
    <name evidence="7" type="ORF">EV702DRAFT_1118017</name>
</gene>
<sequence>MRNYQIMSYLHKCRQLLTLVPRPVGRRYTLYNKDGTSTSRIRLFSSMDRSDEPSEKSGRPFNSAASFRVTDPPNPNWQLRQGLPDHVEPGKSWKAEEEKGWKIWNLSDMSPREVYPLLTSCVVPRPIALVSSTSSDGIPNLAPFSYFSMVAHNPPLLSISFSQSPRKSKDTKENILATKQFTVSIMSEPFIEAANITSVDAPADIDEWDVSGLTRSTSIDVRPPWVKESAIGFECELFHSYEICPPNSGEVTNTLVLGLIKRAHVRESVLTASGTVDPAKLRAVSRLGGDMYARIGEGFELSRPPWKLIRDQVTSESE</sequence>
<keyword evidence="8" id="KW-1185">Reference proteome</keyword>
<feature type="region of interest" description="Disordered" evidence="5">
    <location>
        <begin position="44"/>
        <end position="74"/>
    </location>
</feature>
<dbReference type="Gene3D" id="2.30.110.10">
    <property type="entry name" value="Electron Transport, Fmn-binding Protein, Chain A"/>
    <property type="match status" value="1"/>
</dbReference>
<dbReference type="SUPFAM" id="SSF50475">
    <property type="entry name" value="FMN-binding split barrel"/>
    <property type="match status" value="1"/>
</dbReference>
<dbReference type="AlphaFoldDB" id="A0A9P7D064"/>
<evidence type="ECO:0000256" key="2">
    <source>
        <dbReference type="ARBA" id="ARBA00022630"/>
    </source>
</evidence>
<dbReference type="PANTHER" id="PTHR33798">
    <property type="entry name" value="FLAVOPROTEIN OXYGENASE"/>
    <property type="match status" value="1"/>
</dbReference>